<proteinExistence type="inferred from homology"/>
<evidence type="ECO:0000256" key="1">
    <source>
        <dbReference type="ARBA" id="ARBA00008791"/>
    </source>
</evidence>
<dbReference type="InterPro" id="IPR006016">
    <property type="entry name" value="UspA"/>
</dbReference>
<comment type="similarity">
    <text evidence="1">Belongs to the universal stress protein A family.</text>
</comment>
<dbReference type="InterPro" id="IPR006015">
    <property type="entry name" value="Universal_stress_UspA"/>
</dbReference>
<evidence type="ECO:0000313" key="3">
    <source>
        <dbReference type="EMBL" id="GGO92760.1"/>
    </source>
</evidence>
<evidence type="ECO:0000259" key="2">
    <source>
        <dbReference type="Pfam" id="PF00582"/>
    </source>
</evidence>
<accession>A0ABQ2NCH7</accession>
<dbReference type="CDD" id="cd23659">
    <property type="entry name" value="USP_At3g01520-like"/>
    <property type="match status" value="1"/>
</dbReference>
<keyword evidence="4" id="KW-1185">Reference proteome</keyword>
<dbReference type="CDD" id="cd00293">
    <property type="entry name" value="USP-like"/>
    <property type="match status" value="1"/>
</dbReference>
<reference evidence="4" key="1">
    <citation type="journal article" date="2019" name="Int. J. Syst. Evol. Microbiol.">
        <title>The Global Catalogue of Microorganisms (GCM) 10K type strain sequencing project: providing services to taxonomists for standard genome sequencing and annotation.</title>
        <authorList>
            <consortium name="The Broad Institute Genomics Platform"/>
            <consortium name="The Broad Institute Genome Sequencing Center for Infectious Disease"/>
            <person name="Wu L."/>
            <person name="Ma J."/>
        </authorList>
    </citation>
    <scope>NUCLEOTIDE SEQUENCE [LARGE SCALE GENOMIC DNA]</scope>
    <source>
        <strain evidence="4">CGMCC 4.7371</strain>
    </source>
</reference>
<dbReference type="EMBL" id="BMNI01000009">
    <property type="protein sequence ID" value="GGO92760.1"/>
    <property type="molecule type" value="Genomic_DNA"/>
</dbReference>
<sequence>MEKSMTGPVVAGWDASAEARLALQHAHQRALREDVELRVVIARGDIGRVSVWADEWTRGLAEEWSESARKLLAELGRPESVPDILVGTPAEVLIAESATASCVVVGAGGHGPLFGRLLGSTSQHLTRYATGPLLVVRAGGVATGPVVVGVDGSALSLRALEFAVREGEARGVPVEVLYVPPRLEGWAYFEGATSSELVRELEEHDAEVSQAVSRALAQHPGVPATVRTPGGSAAHELACASANASLVVVGSRGAGGFTGLLLGSVANAVLHRSHCPVAIIH</sequence>
<name>A0ABQ2NCH7_9ACTN</name>
<gene>
    <name evidence="3" type="ORF">GCM10011584_29910</name>
</gene>
<evidence type="ECO:0000313" key="4">
    <source>
        <dbReference type="Proteomes" id="UP000655410"/>
    </source>
</evidence>
<dbReference type="Gene3D" id="3.40.50.620">
    <property type="entry name" value="HUPs"/>
    <property type="match status" value="2"/>
</dbReference>
<dbReference type="SUPFAM" id="SSF52402">
    <property type="entry name" value="Adenine nucleotide alpha hydrolases-like"/>
    <property type="match status" value="2"/>
</dbReference>
<organism evidence="3 4">
    <name type="scientific">Nocardioides phosphati</name>
    <dbReference type="NCBI Taxonomy" id="1867775"/>
    <lineage>
        <taxon>Bacteria</taxon>
        <taxon>Bacillati</taxon>
        <taxon>Actinomycetota</taxon>
        <taxon>Actinomycetes</taxon>
        <taxon>Propionibacteriales</taxon>
        <taxon>Nocardioidaceae</taxon>
        <taxon>Nocardioides</taxon>
    </lineage>
</organism>
<dbReference type="PANTHER" id="PTHR46268:SF6">
    <property type="entry name" value="UNIVERSAL STRESS PROTEIN UP12"/>
    <property type="match status" value="1"/>
</dbReference>
<protein>
    <submittedName>
        <fullName evidence="3">Universal stress protein</fullName>
    </submittedName>
</protein>
<dbReference type="Pfam" id="PF00582">
    <property type="entry name" value="Usp"/>
    <property type="match status" value="2"/>
</dbReference>
<dbReference type="InterPro" id="IPR014729">
    <property type="entry name" value="Rossmann-like_a/b/a_fold"/>
</dbReference>
<comment type="caution">
    <text evidence="3">The sequence shown here is derived from an EMBL/GenBank/DDBJ whole genome shotgun (WGS) entry which is preliminary data.</text>
</comment>
<feature type="domain" description="UspA" evidence="2">
    <location>
        <begin position="5"/>
        <end position="137"/>
    </location>
</feature>
<feature type="domain" description="UspA" evidence="2">
    <location>
        <begin position="145"/>
        <end position="281"/>
    </location>
</feature>
<dbReference type="Proteomes" id="UP000655410">
    <property type="component" value="Unassembled WGS sequence"/>
</dbReference>
<dbReference type="PRINTS" id="PR01438">
    <property type="entry name" value="UNVRSLSTRESS"/>
</dbReference>
<dbReference type="PANTHER" id="PTHR46268">
    <property type="entry name" value="STRESS RESPONSE PROTEIN NHAX"/>
    <property type="match status" value="1"/>
</dbReference>